<dbReference type="AlphaFoldDB" id="A0A2T5UQ00"/>
<keyword evidence="2" id="KW-1185">Reference proteome</keyword>
<evidence type="ECO:0000313" key="2">
    <source>
        <dbReference type="Proteomes" id="UP000244081"/>
    </source>
</evidence>
<evidence type="ECO:0000313" key="1">
    <source>
        <dbReference type="EMBL" id="PTW53594.1"/>
    </source>
</evidence>
<protein>
    <submittedName>
        <fullName evidence="1">Uncharacterized protein</fullName>
    </submittedName>
</protein>
<dbReference type="Proteomes" id="UP000244081">
    <property type="component" value="Unassembled WGS sequence"/>
</dbReference>
<dbReference type="EMBL" id="QAYG01000016">
    <property type="protein sequence ID" value="PTW53594.1"/>
    <property type="molecule type" value="Genomic_DNA"/>
</dbReference>
<name>A0A2T5UQ00_9HYPH</name>
<accession>A0A2T5UQ00</accession>
<gene>
    <name evidence="1" type="ORF">C8N35_11649</name>
</gene>
<sequence>MEERETYSDEELVDDEEEETDPIRLLFELQLWAR</sequence>
<reference evidence="1 2" key="1">
    <citation type="submission" date="2018-04" db="EMBL/GenBank/DDBJ databases">
        <title>Genomic Encyclopedia of Archaeal and Bacterial Type Strains, Phase II (KMG-II): from individual species to whole genera.</title>
        <authorList>
            <person name="Goeker M."/>
        </authorList>
    </citation>
    <scope>NUCLEOTIDE SEQUENCE [LARGE SCALE GENOMIC DNA]</scope>
    <source>
        <strain evidence="1 2">DSM 23382</strain>
    </source>
</reference>
<proteinExistence type="predicted"/>
<organism evidence="1 2">
    <name type="scientific">Breoghania corrubedonensis</name>
    <dbReference type="NCBI Taxonomy" id="665038"/>
    <lineage>
        <taxon>Bacteria</taxon>
        <taxon>Pseudomonadati</taxon>
        <taxon>Pseudomonadota</taxon>
        <taxon>Alphaproteobacteria</taxon>
        <taxon>Hyphomicrobiales</taxon>
        <taxon>Stappiaceae</taxon>
        <taxon>Breoghania</taxon>
    </lineage>
</organism>
<comment type="caution">
    <text evidence="1">The sequence shown here is derived from an EMBL/GenBank/DDBJ whole genome shotgun (WGS) entry which is preliminary data.</text>
</comment>